<dbReference type="Proteomes" id="UP000234681">
    <property type="component" value="Chromosome 1"/>
</dbReference>
<evidence type="ECO:0000313" key="2">
    <source>
        <dbReference type="Proteomes" id="UP000234681"/>
    </source>
</evidence>
<sequence length="52" mass="6102">MRRRFANGLGEMARSLCLTGRQRQADLRLRLHSETLKSREGKFCCVENKYSQ</sequence>
<gene>
    <name evidence="1" type="ORF">rCG_57564</name>
</gene>
<reference evidence="2" key="1">
    <citation type="submission" date="2005-09" db="EMBL/GenBank/DDBJ databases">
        <authorList>
            <person name="Mural R.J."/>
            <person name="Li P.W."/>
            <person name="Adams M.D."/>
            <person name="Amanatides P.G."/>
            <person name="Baden-Tillson H."/>
            <person name="Barnstead M."/>
            <person name="Chin S.H."/>
            <person name="Dew I."/>
            <person name="Evans C.A."/>
            <person name="Ferriera S."/>
            <person name="Flanigan M."/>
            <person name="Fosler C."/>
            <person name="Glodek A."/>
            <person name="Gu Z."/>
            <person name="Holt R.A."/>
            <person name="Jennings D."/>
            <person name="Kraft C.L."/>
            <person name="Lu F."/>
            <person name="Nguyen T."/>
            <person name="Nusskern D.R."/>
            <person name="Pfannkoch C.M."/>
            <person name="Sitter C."/>
            <person name="Sutton G.G."/>
            <person name="Venter J.C."/>
            <person name="Wang Z."/>
            <person name="Woodage T."/>
            <person name="Zheng X.H."/>
            <person name="Zhong F."/>
        </authorList>
    </citation>
    <scope>NUCLEOTIDE SEQUENCE [LARGE SCALE GENOMIC DNA]</scope>
    <source>
        <strain>BN</strain>
        <strain evidence="2">Sprague-Dawley</strain>
    </source>
</reference>
<organism evidence="1 2">
    <name type="scientific">Rattus norvegicus</name>
    <name type="common">Rat</name>
    <dbReference type="NCBI Taxonomy" id="10116"/>
    <lineage>
        <taxon>Eukaryota</taxon>
        <taxon>Metazoa</taxon>
        <taxon>Chordata</taxon>
        <taxon>Craniata</taxon>
        <taxon>Vertebrata</taxon>
        <taxon>Euteleostomi</taxon>
        <taxon>Mammalia</taxon>
        <taxon>Eutheria</taxon>
        <taxon>Euarchontoglires</taxon>
        <taxon>Glires</taxon>
        <taxon>Rodentia</taxon>
        <taxon>Myomorpha</taxon>
        <taxon>Muroidea</taxon>
        <taxon>Muridae</taxon>
        <taxon>Murinae</taxon>
        <taxon>Rattus</taxon>
    </lineage>
</organism>
<proteinExistence type="predicted"/>
<dbReference type="EMBL" id="CH473986">
    <property type="protein sequence ID" value="EDL94428.1"/>
    <property type="molecule type" value="Genomic_DNA"/>
</dbReference>
<protein>
    <submittedName>
        <fullName evidence="1">RCG57564</fullName>
    </submittedName>
</protein>
<name>A6JHV4_RAT</name>
<dbReference type="AlphaFoldDB" id="A6JHV4"/>
<accession>A6JHV4</accession>
<evidence type="ECO:0000313" key="1">
    <source>
        <dbReference type="EMBL" id="EDL94428.1"/>
    </source>
</evidence>